<dbReference type="GO" id="GO:0008360">
    <property type="term" value="P:regulation of cell shape"/>
    <property type="evidence" value="ECO:0007669"/>
    <property type="project" value="UniProtKB-KW"/>
</dbReference>
<keyword evidence="3 11" id="KW-0132">Cell division</keyword>
<evidence type="ECO:0000256" key="8">
    <source>
        <dbReference type="ARBA" id="ARBA00023306"/>
    </source>
</evidence>
<evidence type="ECO:0000256" key="9">
    <source>
        <dbReference type="ARBA" id="ARBA00023316"/>
    </source>
</evidence>
<dbReference type="GO" id="GO:0005975">
    <property type="term" value="P:carbohydrate metabolic process"/>
    <property type="evidence" value="ECO:0007669"/>
    <property type="project" value="InterPro"/>
</dbReference>
<comment type="similarity">
    <text evidence="11">Belongs to the glycosyl hydrolase 3 family. NagZ subfamily.</text>
</comment>
<keyword evidence="6 11" id="KW-0573">Peptidoglycan synthesis</keyword>
<dbReference type="NCBIfam" id="NF003740">
    <property type="entry name" value="PRK05337.1"/>
    <property type="match status" value="1"/>
</dbReference>
<evidence type="ECO:0000256" key="3">
    <source>
        <dbReference type="ARBA" id="ARBA00022618"/>
    </source>
</evidence>
<evidence type="ECO:0000256" key="2">
    <source>
        <dbReference type="ARBA" id="ARBA00022490"/>
    </source>
</evidence>
<dbReference type="InterPro" id="IPR019800">
    <property type="entry name" value="Glyco_hydro_3_AS"/>
</dbReference>
<comment type="pathway">
    <text evidence="10 11">Cell wall biogenesis; peptidoglycan recycling.</text>
</comment>
<dbReference type="Gene3D" id="3.20.20.300">
    <property type="entry name" value="Glycoside hydrolase, family 3, N-terminal domain"/>
    <property type="match status" value="1"/>
</dbReference>
<organism evidence="13">
    <name type="scientific">Shewanella frigidimarina</name>
    <dbReference type="NCBI Taxonomy" id="56812"/>
    <lineage>
        <taxon>Bacteria</taxon>
        <taxon>Pseudomonadati</taxon>
        <taxon>Pseudomonadota</taxon>
        <taxon>Gammaproteobacteria</taxon>
        <taxon>Alteromonadales</taxon>
        <taxon>Shewanellaceae</taxon>
        <taxon>Shewanella</taxon>
    </lineage>
</organism>
<sequence>MSYLMMDLAGLTVSATETAQLQHPQVGGIILFSRNCENKNQLIELVKSVRSIRRELLIAVDHEGGRVQRFREDFSLIPAMGDILPAAKGDLTLAKQWAKECGFLMAVELLACDIDLSFAPVLDVNGISEVIGKRSFSAVPDEVSALAQQFIIGMNEAGMAAVGKHFPGHGSVAADSHIAMPVDPRTKEQVEAFDMQPFKYLIGSQQLQGVMPAHVVYSNIDPNPAGFSSYWLQTILRQQLGFDGVIFSDDLGMKGASFAGNYLGRAKAALDAGCDMILVCNDPVGVNALLTEFDWPAAEPTHTALSLKGNTAQSLLALEQQTRWQAAQQLAMDITRIAQSL</sequence>
<dbReference type="UniPathway" id="UPA00544"/>
<feature type="binding site" evidence="11">
    <location>
        <begin position="164"/>
        <end position="165"/>
    </location>
    <ligand>
        <name>substrate</name>
    </ligand>
</feature>
<keyword evidence="7 11" id="KW-0326">Glycosidase</keyword>
<evidence type="ECO:0000313" key="13">
    <source>
        <dbReference type="EMBL" id="KVX01449.1"/>
    </source>
</evidence>
<accession>A0A119CZJ5</accession>
<keyword evidence="4 11" id="KW-0378">Hydrolase</keyword>
<dbReference type="GO" id="GO:0005737">
    <property type="term" value="C:cytoplasm"/>
    <property type="evidence" value="ECO:0007669"/>
    <property type="project" value="UniProtKB-SubCell"/>
</dbReference>
<dbReference type="SUPFAM" id="SSF51445">
    <property type="entry name" value="(Trans)glycosidases"/>
    <property type="match status" value="1"/>
</dbReference>
<keyword evidence="9 11" id="KW-0961">Cell wall biogenesis/degradation</keyword>
<dbReference type="EC" id="3.2.1.52" evidence="11"/>
<feature type="binding site" evidence="11">
    <location>
        <position position="69"/>
    </location>
    <ligand>
        <name>substrate</name>
    </ligand>
</feature>
<evidence type="ECO:0000256" key="7">
    <source>
        <dbReference type="ARBA" id="ARBA00023295"/>
    </source>
</evidence>
<feature type="binding site" evidence="11">
    <location>
        <position position="134"/>
    </location>
    <ligand>
        <name>substrate</name>
    </ligand>
</feature>
<dbReference type="FunFam" id="3.20.20.300:FF:000001">
    <property type="entry name" value="Beta-hexosaminidase"/>
    <property type="match status" value="1"/>
</dbReference>
<comment type="catalytic activity">
    <reaction evidence="1 11">
        <text>Hydrolysis of terminal non-reducing N-acetyl-D-hexosamine residues in N-acetyl-beta-D-hexosaminides.</text>
        <dbReference type="EC" id="3.2.1.52"/>
    </reaction>
</comment>
<dbReference type="InterPro" id="IPR017853">
    <property type="entry name" value="GH"/>
</dbReference>
<feature type="domain" description="Glycoside hydrolase family 3 N-terminal" evidence="12">
    <location>
        <begin position="12"/>
        <end position="284"/>
    </location>
</feature>
<feature type="active site" description="Nucleophile" evidence="11">
    <location>
        <position position="249"/>
    </location>
</feature>
<dbReference type="GO" id="GO:0051301">
    <property type="term" value="P:cell division"/>
    <property type="evidence" value="ECO:0007669"/>
    <property type="project" value="UniProtKB-KW"/>
</dbReference>
<evidence type="ECO:0000256" key="10">
    <source>
        <dbReference type="ARBA" id="ARBA00037880"/>
    </source>
</evidence>
<dbReference type="AlphaFoldDB" id="A0A119CZJ5"/>
<protein>
    <recommendedName>
        <fullName evidence="11">Beta-hexosaminidase</fullName>
        <ecNumber evidence="11">3.2.1.52</ecNumber>
    </recommendedName>
    <alternativeName>
        <fullName evidence="11">Beta-N-acetylhexosaminidase</fullName>
    </alternativeName>
    <alternativeName>
        <fullName evidence="11">N-acetyl-beta-glucosaminidase</fullName>
    </alternativeName>
</protein>
<proteinExistence type="inferred from homology"/>
<dbReference type="PANTHER" id="PTHR30480:SF13">
    <property type="entry name" value="BETA-HEXOSAMINIDASE"/>
    <property type="match status" value="1"/>
</dbReference>
<evidence type="ECO:0000256" key="1">
    <source>
        <dbReference type="ARBA" id="ARBA00001231"/>
    </source>
</evidence>
<dbReference type="PROSITE" id="PS00775">
    <property type="entry name" value="GLYCOSYL_HYDROL_F3"/>
    <property type="match status" value="1"/>
</dbReference>
<comment type="subcellular location">
    <subcellularLocation>
        <location evidence="11">Cytoplasm</location>
    </subcellularLocation>
</comment>
<dbReference type="Pfam" id="PF00933">
    <property type="entry name" value="Glyco_hydro_3"/>
    <property type="match status" value="1"/>
</dbReference>
<evidence type="ECO:0000256" key="4">
    <source>
        <dbReference type="ARBA" id="ARBA00022801"/>
    </source>
</evidence>
<dbReference type="InterPro" id="IPR022956">
    <property type="entry name" value="Beta_hexosaminidase_bac"/>
</dbReference>
<dbReference type="PANTHER" id="PTHR30480">
    <property type="entry name" value="BETA-HEXOSAMINIDASE-RELATED"/>
    <property type="match status" value="1"/>
</dbReference>
<dbReference type="Proteomes" id="UP000055702">
    <property type="component" value="Unassembled WGS sequence"/>
</dbReference>
<dbReference type="GO" id="GO:0071555">
    <property type="term" value="P:cell wall organization"/>
    <property type="evidence" value="ECO:0007669"/>
    <property type="project" value="UniProtKB-KW"/>
</dbReference>
<dbReference type="GO" id="GO:0004563">
    <property type="term" value="F:beta-N-acetylhexosaminidase activity"/>
    <property type="evidence" value="ECO:0007669"/>
    <property type="project" value="UniProtKB-UniRule"/>
</dbReference>
<dbReference type="HAMAP" id="MF_00364">
    <property type="entry name" value="NagZ"/>
    <property type="match status" value="1"/>
</dbReference>
<dbReference type="InterPro" id="IPR050226">
    <property type="entry name" value="NagZ_Beta-hexosaminidase"/>
</dbReference>
<reference evidence="13 14" key="1">
    <citation type="submission" date="2016-01" db="EMBL/GenBank/DDBJ databases">
        <title>Draft genome of the antarctic isolate Shewanella frigidimarina Ag06-30.</title>
        <authorList>
            <person name="Parmeciano Di Noto G."/>
            <person name="Vazquez S."/>
            <person name="Mac Cormack W."/>
            <person name="Iriarte A."/>
            <person name="Quiroga C."/>
        </authorList>
    </citation>
    <scope>NUCLEOTIDE SEQUENCE [LARGE SCALE GENOMIC DNA]</scope>
    <source>
        <strain evidence="13 14">Ag06-30</strain>
    </source>
</reference>
<dbReference type="InterPro" id="IPR036962">
    <property type="entry name" value="Glyco_hydro_3_N_sf"/>
</dbReference>
<keyword evidence="2 11" id="KW-0963">Cytoplasm</keyword>
<dbReference type="EMBL" id="LRDC01000023">
    <property type="protein sequence ID" value="KVX01449.1"/>
    <property type="molecule type" value="Genomic_DNA"/>
</dbReference>
<dbReference type="InterPro" id="IPR001764">
    <property type="entry name" value="Glyco_hydro_3_N"/>
</dbReference>
<evidence type="ECO:0000256" key="6">
    <source>
        <dbReference type="ARBA" id="ARBA00022984"/>
    </source>
</evidence>
<dbReference type="RefSeq" id="WP_059746215.1">
    <property type="nucleotide sequence ID" value="NZ_LRDC01000023.1"/>
</dbReference>
<dbReference type="GO" id="GO:0009252">
    <property type="term" value="P:peptidoglycan biosynthetic process"/>
    <property type="evidence" value="ECO:0007669"/>
    <property type="project" value="UniProtKB-KW"/>
</dbReference>
<evidence type="ECO:0000256" key="11">
    <source>
        <dbReference type="HAMAP-Rule" id="MF_00364"/>
    </source>
</evidence>
<comment type="function">
    <text evidence="11">Plays a role in peptidoglycan recycling by cleaving the terminal beta-1,4-linked N-acetylglucosamine (GlcNAc) from peptide-linked peptidoglycan fragments, giving rise to free GlcNAc, anhydro-N-acetylmuramic acid and anhydro-N-acetylmuramic acid-linked peptides.</text>
</comment>
<feature type="active site" description="Proton donor/acceptor" evidence="11">
    <location>
        <position position="177"/>
    </location>
</feature>
<evidence type="ECO:0000259" key="12">
    <source>
        <dbReference type="Pfam" id="PF00933"/>
    </source>
</evidence>
<feature type="binding site" evidence="11">
    <location>
        <position position="61"/>
    </location>
    <ligand>
        <name>substrate</name>
    </ligand>
</feature>
<dbReference type="GO" id="GO:0009254">
    <property type="term" value="P:peptidoglycan turnover"/>
    <property type="evidence" value="ECO:0007669"/>
    <property type="project" value="UniProtKB-UniRule"/>
</dbReference>
<keyword evidence="5 11" id="KW-0133">Cell shape</keyword>
<name>A0A119CZJ5_SHEFR</name>
<gene>
    <name evidence="11" type="primary">nagZ</name>
    <name evidence="13" type="ORF">AWJ07_17640</name>
</gene>
<evidence type="ECO:0000256" key="5">
    <source>
        <dbReference type="ARBA" id="ARBA00022960"/>
    </source>
</evidence>
<feature type="site" description="Important for catalytic activity" evidence="11">
    <location>
        <position position="175"/>
    </location>
</feature>
<keyword evidence="8 11" id="KW-0131">Cell cycle</keyword>
<comment type="caution">
    <text evidence="13">The sequence shown here is derived from an EMBL/GenBank/DDBJ whole genome shotgun (WGS) entry which is preliminary data.</text>
</comment>
<evidence type="ECO:0000313" key="14">
    <source>
        <dbReference type="Proteomes" id="UP000055702"/>
    </source>
</evidence>